<comment type="subcellular location">
    <subcellularLocation>
        <location evidence="1 5">Secreted</location>
    </subcellularLocation>
</comment>
<dbReference type="AlphaFoldDB" id="A0A9W7D1H6"/>
<gene>
    <name evidence="6" type="ORF">Pfra01_002232500</name>
</gene>
<evidence type="ECO:0000256" key="2">
    <source>
        <dbReference type="ARBA" id="ARBA00010400"/>
    </source>
</evidence>
<dbReference type="Pfam" id="PF16810">
    <property type="entry name" value="RXLR"/>
    <property type="match status" value="1"/>
</dbReference>
<dbReference type="Proteomes" id="UP001165121">
    <property type="component" value="Unassembled WGS sequence"/>
</dbReference>
<reference evidence="6" key="1">
    <citation type="submission" date="2023-04" db="EMBL/GenBank/DDBJ databases">
        <title>Phytophthora fragariaefolia NBRC 109709.</title>
        <authorList>
            <person name="Ichikawa N."/>
            <person name="Sato H."/>
            <person name="Tonouchi N."/>
        </authorList>
    </citation>
    <scope>NUCLEOTIDE SEQUENCE</scope>
    <source>
        <strain evidence="6">NBRC 109709</strain>
    </source>
</reference>
<evidence type="ECO:0000256" key="5">
    <source>
        <dbReference type="RuleBase" id="RU367124"/>
    </source>
</evidence>
<protein>
    <recommendedName>
        <fullName evidence="5">RxLR effector protein</fullName>
    </recommendedName>
</protein>
<evidence type="ECO:0000313" key="7">
    <source>
        <dbReference type="Proteomes" id="UP001165121"/>
    </source>
</evidence>
<comment type="domain">
    <text evidence="5">The RxLR-dEER motif acts to carry the protein into the host cell cytoplasm through binding to cell surface phosphatidylinositol-3-phosphate.</text>
</comment>
<keyword evidence="4" id="KW-0732">Signal</keyword>
<dbReference type="OrthoDB" id="127754at2759"/>
<organism evidence="6 7">
    <name type="scientific">Phytophthora fragariaefolia</name>
    <dbReference type="NCBI Taxonomy" id="1490495"/>
    <lineage>
        <taxon>Eukaryota</taxon>
        <taxon>Sar</taxon>
        <taxon>Stramenopiles</taxon>
        <taxon>Oomycota</taxon>
        <taxon>Peronosporomycetes</taxon>
        <taxon>Peronosporales</taxon>
        <taxon>Peronosporaceae</taxon>
        <taxon>Phytophthora</taxon>
    </lineage>
</organism>
<accession>A0A9W7D1H6</accession>
<evidence type="ECO:0000256" key="1">
    <source>
        <dbReference type="ARBA" id="ARBA00004613"/>
    </source>
</evidence>
<comment type="function">
    <text evidence="5">Effector that suppresses plant defense responses during pathogen infection.</text>
</comment>
<name>A0A9W7D1H6_9STRA</name>
<evidence type="ECO:0000256" key="4">
    <source>
        <dbReference type="ARBA" id="ARBA00022729"/>
    </source>
</evidence>
<sequence>MLVGKHTIIDHSILKTSGIDPKKDQMGCANSELSTVHAHVRCCISKIGSDRTTKAPNQFHTSRILRVLRATMNKCFLLLLVAITLLVSGDALSDSQTEVTEVASAVTDNTIHTESDVKRALRGLESTEETSNEERGMSDLTTKFKSWAQNFNTWIAQSKLVKMATQQAQTLAQTKRVWKASRLIKKGSSDTVLYQNKVTPDEYFLAKGLNPKVKFIGESPTAWANNPGLEGWFTYSKFFESMQKKATP</sequence>
<keyword evidence="3 5" id="KW-0964">Secreted</keyword>
<dbReference type="InterPro" id="IPR031825">
    <property type="entry name" value="RXLR"/>
</dbReference>
<evidence type="ECO:0000256" key="3">
    <source>
        <dbReference type="ARBA" id="ARBA00022525"/>
    </source>
</evidence>
<comment type="caution">
    <text evidence="6">The sequence shown here is derived from an EMBL/GenBank/DDBJ whole genome shotgun (WGS) entry which is preliminary data.</text>
</comment>
<keyword evidence="7" id="KW-1185">Reference proteome</keyword>
<evidence type="ECO:0000313" key="6">
    <source>
        <dbReference type="EMBL" id="GMF53819.1"/>
    </source>
</evidence>
<comment type="similarity">
    <text evidence="2 5">Belongs to the RxLR effector family.</text>
</comment>
<dbReference type="GO" id="GO:0005576">
    <property type="term" value="C:extracellular region"/>
    <property type="evidence" value="ECO:0007669"/>
    <property type="project" value="UniProtKB-SubCell"/>
</dbReference>
<proteinExistence type="inferred from homology"/>
<dbReference type="EMBL" id="BSXT01003371">
    <property type="protein sequence ID" value="GMF53819.1"/>
    <property type="molecule type" value="Genomic_DNA"/>
</dbReference>